<feature type="domain" description="DSBA-like thioredoxin" evidence="7">
    <location>
        <begin position="4"/>
        <end position="171"/>
    </location>
</feature>
<dbReference type="GO" id="GO:0005739">
    <property type="term" value="C:mitochondrion"/>
    <property type="evidence" value="ECO:0007669"/>
    <property type="project" value="TreeGrafter"/>
</dbReference>
<evidence type="ECO:0000256" key="4">
    <source>
        <dbReference type="ARBA" id="ARBA00047960"/>
    </source>
</evidence>
<dbReference type="EC" id="2.5.1.18" evidence="2"/>
<dbReference type="SUPFAM" id="SSF52833">
    <property type="entry name" value="Thioredoxin-like"/>
    <property type="match status" value="1"/>
</dbReference>
<accession>A0A8A3PIY0</accession>
<evidence type="ECO:0000256" key="2">
    <source>
        <dbReference type="ARBA" id="ARBA00012452"/>
    </source>
</evidence>
<dbReference type="Gene3D" id="3.40.30.10">
    <property type="entry name" value="Glutaredoxin"/>
    <property type="match status" value="1"/>
</dbReference>
<evidence type="ECO:0000256" key="1">
    <source>
        <dbReference type="ARBA" id="ARBA00006494"/>
    </source>
</evidence>
<dbReference type="Proteomes" id="UP000672032">
    <property type="component" value="Chromosome 5"/>
</dbReference>
<dbReference type="GO" id="GO:0004364">
    <property type="term" value="F:glutathione transferase activity"/>
    <property type="evidence" value="ECO:0007669"/>
    <property type="project" value="UniProtKB-EC"/>
</dbReference>
<dbReference type="GO" id="GO:0004602">
    <property type="term" value="F:glutathione peroxidase activity"/>
    <property type="evidence" value="ECO:0007669"/>
    <property type="project" value="TreeGrafter"/>
</dbReference>
<dbReference type="FunFam" id="3.40.30.10:FF:000096">
    <property type="entry name" value="Glutathione S-transferase kappa"/>
    <property type="match status" value="1"/>
</dbReference>
<dbReference type="InterPro" id="IPR051924">
    <property type="entry name" value="GST_Kappa/NadH"/>
</dbReference>
<dbReference type="GO" id="GO:0005777">
    <property type="term" value="C:peroxisome"/>
    <property type="evidence" value="ECO:0007669"/>
    <property type="project" value="TreeGrafter"/>
</dbReference>
<dbReference type="Pfam" id="PF01323">
    <property type="entry name" value="DSBA"/>
    <property type="match status" value="1"/>
</dbReference>
<evidence type="ECO:0000313" key="9">
    <source>
        <dbReference type="Proteomes" id="UP000672032"/>
    </source>
</evidence>
<sequence length="195" mass="22441">MLPFIPVFLGGINHGSGNKPPWTLPAKANYTKFDAARTISYHGLLNLQPSDFFPPVTLLPQRALCFIKSQYAQETFEETWQRIFDALWVPPQKNITIPERFREFLSGLGTFDVKQVEEIMEQATEKQWKDKLLENTTDALKKGAFGAPWLWVRNGEGKEEAFFGSDRFHFIWRFLGVEFKDIEIVRGKGGEKAKL</sequence>
<name>A0A8A3PIY0_9HELO</name>
<evidence type="ECO:0000256" key="5">
    <source>
        <dbReference type="ARBA" id="ARBA00073833"/>
    </source>
</evidence>
<evidence type="ECO:0000259" key="7">
    <source>
        <dbReference type="Pfam" id="PF01323"/>
    </source>
</evidence>
<dbReference type="PANTHER" id="PTHR42943">
    <property type="entry name" value="GLUTATHIONE S-TRANSFERASE KAPPA"/>
    <property type="match status" value="1"/>
</dbReference>
<dbReference type="OrthoDB" id="4664297at2759"/>
<proteinExistence type="inferred from homology"/>
<comment type="similarity">
    <text evidence="1">Belongs to the GST superfamily. Kappa family.</text>
</comment>
<reference evidence="8" key="1">
    <citation type="submission" date="2020-10" db="EMBL/GenBank/DDBJ databases">
        <title>Genome Sequence of Monilinia vaccinii-corymbosi Sheds Light on Mummy Berry Disease Infection of Blueberry and Mating Type.</title>
        <authorList>
            <person name="Yow A.G."/>
            <person name="Zhang Y."/>
            <person name="Bansal K."/>
            <person name="Eacker S.M."/>
            <person name="Sullivan S."/>
            <person name="Liachko I."/>
            <person name="Cubeta M.A."/>
            <person name="Rollins J.A."/>
            <person name="Ashrafi H."/>
        </authorList>
    </citation>
    <scope>NUCLEOTIDE SEQUENCE</scope>
    <source>
        <strain evidence="8">RL-1</strain>
    </source>
</reference>
<dbReference type="PANTHER" id="PTHR42943:SF13">
    <property type="entry name" value="GLUTATHIONE S-TRANSFERASE KAPPA-RELATED"/>
    <property type="match status" value="1"/>
</dbReference>
<keyword evidence="9" id="KW-1185">Reference proteome</keyword>
<dbReference type="InterPro" id="IPR001853">
    <property type="entry name" value="DSBA-like_thioredoxin_dom"/>
</dbReference>
<evidence type="ECO:0000313" key="8">
    <source>
        <dbReference type="EMBL" id="QSZ34941.1"/>
    </source>
</evidence>
<keyword evidence="3" id="KW-0808">Transferase</keyword>
<dbReference type="AlphaFoldDB" id="A0A8A3PIY0"/>
<gene>
    <name evidence="8" type="ORF">DSL72_007803</name>
</gene>
<evidence type="ECO:0000256" key="3">
    <source>
        <dbReference type="ARBA" id="ARBA00022679"/>
    </source>
</evidence>
<dbReference type="EMBL" id="CP063409">
    <property type="protein sequence ID" value="QSZ34941.1"/>
    <property type="molecule type" value="Genomic_DNA"/>
</dbReference>
<protein>
    <recommendedName>
        <fullName evidence="5">Glutathione S-transferase kappa 1</fullName>
        <ecNumber evidence="2">2.5.1.18</ecNumber>
    </recommendedName>
    <alternativeName>
        <fullName evidence="6">GST class-kappa</fullName>
    </alternativeName>
</protein>
<comment type="catalytic activity">
    <reaction evidence="4">
        <text>RX + glutathione = an S-substituted glutathione + a halide anion + H(+)</text>
        <dbReference type="Rhea" id="RHEA:16437"/>
        <dbReference type="ChEBI" id="CHEBI:15378"/>
        <dbReference type="ChEBI" id="CHEBI:16042"/>
        <dbReference type="ChEBI" id="CHEBI:17792"/>
        <dbReference type="ChEBI" id="CHEBI:57925"/>
        <dbReference type="ChEBI" id="CHEBI:90779"/>
        <dbReference type="EC" id="2.5.1.18"/>
    </reaction>
</comment>
<evidence type="ECO:0000256" key="6">
    <source>
        <dbReference type="ARBA" id="ARBA00083519"/>
    </source>
</evidence>
<dbReference type="GO" id="GO:0006749">
    <property type="term" value="P:glutathione metabolic process"/>
    <property type="evidence" value="ECO:0007669"/>
    <property type="project" value="TreeGrafter"/>
</dbReference>
<dbReference type="InterPro" id="IPR036249">
    <property type="entry name" value="Thioredoxin-like_sf"/>
</dbReference>
<organism evidence="8 9">
    <name type="scientific">Monilinia vaccinii-corymbosi</name>
    <dbReference type="NCBI Taxonomy" id="61207"/>
    <lineage>
        <taxon>Eukaryota</taxon>
        <taxon>Fungi</taxon>
        <taxon>Dikarya</taxon>
        <taxon>Ascomycota</taxon>
        <taxon>Pezizomycotina</taxon>
        <taxon>Leotiomycetes</taxon>
        <taxon>Helotiales</taxon>
        <taxon>Sclerotiniaceae</taxon>
        <taxon>Monilinia</taxon>
    </lineage>
</organism>